<keyword evidence="6" id="KW-1185">Reference proteome</keyword>
<dbReference type="Proteomes" id="UP000192330">
    <property type="component" value="Unassembled WGS sequence"/>
</dbReference>
<proteinExistence type="predicted"/>
<dbReference type="GO" id="GO:0016779">
    <property type="term" value="F:nucleotidyltransferase activity"/>
    <property type="evidence" value="ECO:0007669"/>
    <property type="project" value="UniProtKB-KW"/>
</dbReference>
<name>A0A1W2A5M2_9RHOB</name>
<dbReference type="EMBL" id="FWYD01000002">
    <property type="protein sequence ID" value="SMC55950.1"/>
    <property type="molecule type" value="Genomic_DNA"/>
</dbReference>
<gene>
    <name evidence="5" type="ORF">SAMN06295998_102437</name>
</gene>
<dbReference type="SUPFAM" id="SSF53448">
    <property type="entry name" value="Nucleotide-diphospho-sugar transferases"/>
    <property type="match status" value="1"/>
</dbReference>
<reference evidence="5 6" key="1">
    <citation type="submission" date="2017-04" db="EMBL/GenBank/DDBJ databases">
        <authorList>
            <person name="Afonso C.L."/>
            <person name="Miller P.J."/>
            <person name="Scott M.A."/>
            <person name="Spackman E."/>
            <person name="Goraichik I."/>
            <person name="Dimitrov K.M."/>
            <person name="Suarez D.L."/>
            <person name="Swayne D.E."/>
        </authorList>
    </citation>
    <scope>NUCLEOTIDE SEQUENCE [LARGE SCALE GENOMIC DNA]</scope>
    <source>
        <strain evidence="5 6">CGMCC 1.12644</strain>
    </source>
</reference>
<keyword evidence="3" id="KW-0460">Magnesium</keyword>
<dbReference type="InterPro" id="IPR025877">
    <property type="entry name" value="MobA-like_NTP_Trfase"/>
</dbReference>
<dbReference type="InterPro" id="IPR050065">
    <property type="entry name" value="GlmU-like"/>
</dbReference>
<protein>
    <submittedName>
        <fullName evidence="5">MurNAc alpha-1-phosphate uridylyltransferase</fullName>
    </submittedName>
</protein>
<accession>A0A1W2A5M2</accession>
<evidence type="ECO:0000313" key="6">
    <source>
        <dbReference type="Proteomes" id="UP000192330"/>
    </source>
</evidence>
<dbReference type="InterPro" id="IPR029044">
    <property type="entry name" value="Nucleotide-diphossugar_trans"/>
</dbReference>
<organism evidence="5 6">
    <name type="scientific">Primorskyibacter flagellatus</name>
    <dbReference type="NCBI Taxonomy" id="1387277"/>
    <lineage>
        <taxon>Bacteria</taxon>
        <taxon>Pseudomonadati</taxon>
        <taxon>Pseudomonadota</taxon>
        <taxon>Alphaproteobacteria</taxon>
        <taxon>Rhodobacterales</taxon>
        <taxon>Roseobacteraceae</taxon>
        <taxon>Primorskyibacter</taxon>
    </lineage>
</organism>
<dbReference type="RefSeq" id="WP_084350917.1">
    <property type="nucleotide sequence ID" value="NZ_FWYD01000002.1"/>
</dbReference>
<dbReference type="STRING" id="1387277.SAMN06295998_102437"/>
<keyword evidence="1 5" id="KW-0808">Transferase</keyword>
<dbReference type="Pfam" id="PF12804">
    <property type="entry name" value="NTP_transf_3"/>
    <property type="match status" value="1"/>
</dbReference>
<evidence type="ECO:0000256" key="3">
    <source>
        <dbReference type="ARBA" id="ARBA00022842"/>
    </source>
</evidence>
<evidence type="ECO:0000256" key="2">
    <source>
        <dbReference type="ARBA" id="ARBA00022695"/>
    </source>
</evidence>
<dbReference type="Gene3D" id="3.90.550.10">
    <property type="entry name" value="Spore Coat Polysaccharide Biosynthesis Protein SpsA, Chain A"/>
    <property type="match status" value="1"/>
</dbReference>
<dbReference type="CDD" id="cd06422">
    <property type="entry name" value="NTP_transferase_like_1"/>
    <property type="match status" value="1"/>
</dbReference>
<evidence type="ECO:0000256" key="1">
    <source>
        <dbReference type="ARBA" id="ARBA00022679"/>
    </source>
</evidence>
<dbReference type="PANTHER" id="PTHR43584">
    <property type="entry name" value="NUCLEOTIDYL TRANSFERASE"/>
    <property type="match status" value="1"/>
</dbReference>
<feature type="domain" description="MobA-like NTP transferase" evidence="4">
    <location>
        <begin position="2"/>
        <end position="126"/>
    </location>
</feature>
<dbReference type="AlphaFoldDB" id="A0A1W2A5M2"/>
<dbReference type="PANTHER" id="PTHR43584:SF8">
    <property type="entry name" value="N-ACETYLMURAMATE ALPHA-1-PHOSPHATE URIDYLYLTRANSFERASE"/>
    <property type="match status" value="1"/>
</dbReference>
<evidence type="ECO:0000313" key="5">
    <source>
        <dbReference type="EMBL" id="SMC55950.1"/>
    </source>
</evidence>
<evidence type="ECO:0000259" key="4">
    <source>
        <dbReference type="Pfam" id="PF12804"/>
    </source>
</evidence>
<keyword evidence="2 5" id="KW-0548">Nucleotidyltransferase</keyword>
<sequence length="219" mass="24147">MIFAAGFGTRMKDLTRTRPKPLIKVAGRPLIDHALDLTKPFPDLRRVVNLHYLPDLLRAHLASTDVLFSHETPAILDTGGGLRQALTLLQSNPVFTTNTDAVWRGPNPFQLLANAWRPDDMDALLLCVPLQHAIGHNGEGDFTLLPDGRLQRGPGLVYSGVQIIRTDGLHPIPEQVFSLNVLWNEIAKNGRLYGLPYDGKWCDVGHPEGIALAEAMLDV</sequence>
<dbReference type="OrthoDB" id="9788272at2"/>